<comment type="caution">
    <text evidence="2">The sequence shown here is derived from an EMBL/GenBank/DDBJ whole genome shotgun (WGS) entry which is preliminary data.</text>
</comment>
<accession>A0A9D4Q1U2</accession>
<dbReference type="AlphaFoldDB" id="A0A9D4Q1U2"/>
<proteinExistence type="predicted"/>
<feature type="compositionally biased region" description="Polar residues" evidence="1">
    <location>
        <begin position="116"/>
        <end position="125"/>
    </location>
</feature>
<evidence type="ECO:0000256" key="1">
    <source>
        <dbReference type="SAM" id="MobiDB-lite"/>
    </source>
</evidence>
<organism evidence="2 3">
    <name type="scientific">Rhipicephalus sanguineus</name>
    <name type="common">Brown dog tick</name>
    <name type="synonym">Ixodes sanguineus</name>
    <dbReference type="NCBI Taxonomy" id="34632"/>
    <lineage>
        <taxon>Eukaryota</taxon>
        <taxon>Metazoa</taxon>
        <taxon>Ecdysozoa</taxon>
        <taxon>Arthropoda</taxon>
        <taxon>Chelicerata</taxon>
        <taxon>Arachnida</taxon>
        <taxon>Acari</taxon>
        <taxon>Parasitiformes</taxon>
        <taxon>Ixodida</taxon>
        <taxon>Ixodoidea</taxon>
        <taxon>Ixodidae</taxon>
        <taxon>Rhipicephalinae</taxon>
        <taxon>Rhipicephalus</taxon>
        <taxon>Rhipicephalus</taxon>
    </lineage>
</organism>
<sequence length="170" mass="18749">MSTSGFLPNHGLPSAMMAKYQEMREKPGWHLEFPAYVNDSPGGKEQNGWMFAVFPATIAEESPPSSATPVELARASSLVHRRTGVRRASRTPLCSGTLSPAPTRRGCGMNKRSDSARSSVSNLQRLTYRRLLPTPMQSQGAWRPREPPAQPSAPLSLRIVRPHFKQPFPA</sequence>
<gene>
    <name evidence="2" type="ORF">HPB52_010719</name>
</gene>
<reference evidence="2" key="2">
    <citation type="submission" date="2021-09" db="EMBL/GenBank/DDBJ databases">
        <authorList>
            <person name="Jia N."/>
            <person name="Wang J."/>
            <person name="Shi W."/>
            <person name="Du L."/>
            <person name="Sun Y."/>
            <person name="Zhan W."/>
            <person name="Jiang J."/>
            <person name="Wang Q."/>
            <person name="Zhang B."/>
            <person name="Ji P."/>
            <person name="Sakyi L.B."/>
            <person name="Cui X."/>
            <person name="Yuan T."/>
            <person name="Jiang B."/>
            <person name="Yang W."/>
            <person name="Lam T.T.-Y."/>
            <person name="Chang Q."/>
            <person name="Ding S."/>
            <person name="Wang X."/>
            <person name="Zhu J."/>
            <person name="Ruan X."/>
            <person name="Zhao L."/>
            <person name="Wei J."/>
            <person name="Que T."/>
            <person name="Du C."/>
            <person name="Cheng J."/>
            <person name="Dai P."/>
            <person name="Han X."/>
            <person name="Huang E."/>
            <person name="Gao Y."/>
            <person name="Liu J."/>
            <person name="Shao H."/>
            <person name="Ye R."/>
            <person name="Li L."/>
            <person name="Wei W."/>
            <person name="Wang X."/>
            <person name="Wang C."/>
            <person name="Huo Q."/>
            <person name="Li W."/>
            <person name="Guo W."/>
            <person name="Chen H."/>
            <person name="Chen S."/>
            <person name="Zhou L."/>
            <person name="Zhou L."/>
            <person name="Ni X."/>
            <person name="Tian J."/>
            <person name="Zhou Y."/>
            <person name="Sheng Y."/>
            <person name="Liu T."/>
            <person name="Pan Y."/>
            <person name="Xia L."/>
            <person name="Li J."/>
            <person name="Zhao F."/>
            <person name="Cao W."/>
        </authorList>
    </citation>
    <scope>NUCLEOTIDE SEQUENCE</scope>
    <source>
        <strain evidence="2">Rsan-2018</strain>
        <tissue evidence="2">Larvae</tissue>
    </source>
</reference>
<keyword evidence="3" id="KW-1185">Reference proteome</keyword>
<protein>
    <submittedName>
        <fullName evidence="2">Uncharacterized protein</fullName>
    </submittedName>
</protein>
<reference evidence="2" key="1">
    <citation type="journal article" date="2020" name="Cell">
        <title>Large-Scale Comparative Analyses of Tick Genomes Elucidate Their Genetic Diversity and Vector Capacities.</title>
        <authorList>
            <consortium name="Tick Genome and Microbiome Consortium (TIGMIC)"/>
            <person name="Jia N."/>
            <person name="Wang J."/>
            <person name="Shi W."/>
            <person name="Du L."/>
            <person name="Sun Y."/>
            <person name="Zhan W."/>
            <person name="Jiang J.F."/>
            <person name="Wang Q."/>
            <person name="Zhang B."/>
            <person name="Ji P."/>
            <person name="Bell-Sakyi L."/>
            <person name="Cui X.M."/>
            <person name="Yuan T.T."/>
            <person name="Jiang B.G."/>
            <person name="Yang W.F."/>
            <person name="Lam T.T."/>
            <person name="Chang Q.C."/>
            <person name="Ding S.J."/>
            <person name="Wang X.J."/>
            <person name="Zhu J.G."/>
            <person name="Ruan X.D."/>
            <person name="Zhao L."/>
            <person name="Wei J.T."/>
            <person name="Ye R.Z."/>
            <person name="Que T.C."/>
            <person name="Du C.H."/>
            <person name="Zhou Y.H."/>
            <person name="Cheng J.X."/>
            <person name="Dai P.F."/>
            <person name="Guo W.B."/>
            <person name="Han X.H."/>
            <person name="Huang E.J."/>
            <person name="Li L.F."/>
            <person name="Wei W."/>
            <person name="Gao Y.C."/>
            <person name="Liu J.Z."/>
            <person name="Shao H.Z."/>
            <person name="Wang X."/>
            <person name="Wang C.C."/>
            <person name="Yang T.C."/>
            <person name="Huo Q.B."/>
            <person name="Li W."/>
            <person name="Chen H.Y."/>
            <person name="Chen S.E."/>
            <person name="Zhou L.G."/>
            <person name="Ni X.B."/>
            <person name="Tian J.H."/>
            <person name="Sheng Y."/>
            <person name="Liu T."/>
            <person name="Pan Y.S."/>
            <person name="Xia L.Y."/>
            <person name="Li J."/>
            <person name="Zhao F."/>
            <person name="Cao W.C."/>
        </authorList>
    </citation>
    <scope>NUCLEOTIDE SEQUENCE</scope>
    <source>
        <strain evidence="2">Rsan-2018</strain>
    </source>
</reference>
<dbReference type="EMBL" id="JABSTV010001249">
    <property type="protein sequence ID" value="KAH7961601.1"/>
    <property type="molecule type" value="Genomic_DNA"/>
</dbReference>
<name>A0A9D4Q1U2_RHISA</name>
<dbReference type="Proteomes" id="UP000821837">
    <property type="component" value="Chromosome 3"/>
</dbReference>
<evidence type="ECO:0000313" key="2">
    <source>
        <dbReference type="EMBL" id="KAH7961601.1"/>
    </source>
</evidence>
<feature type="region of interest" description="Disordered" evidence="1">
    <location>
        <begin position="81"/>
        <end position="170"/>
    </location>
</feature>
<evidence type="ECO:0000313" key="3">
    <source>
        <dbReference type="Proteomes" id="UP000821837"/>
    </source>
</evidence>